<accession>A0A1Q9E788</accession>
<dbReference type="GO" id="GO:0032259">
    <property type="term" value="P:methylation"/>
    <property type="evidence" value="ECO:0007669"/>
    <property type="project" value="UniProtKB-KW"/>
</dbReference>
<protein>
    <submittedName>
        <fullName evidence="5">Uncharacterized protein</fullName>
    </submittedName>
</protein>
<feature type="region of interest" description="Disordered" evidence="4">
    <location>
        <begin position="855"/>
        <end position="944"/>
    </location>
</feature>
<dbReference type="AlphaFoldDB" id="A0A1Q9E788"/>
<dbReference type="EMBL" id="LSRX01000240">
    <property type="protein sequence ID" value="OLQ03288.1"/>
    <property type="molecule type" value="Genomic_DNA"/>
</dbReference>
<evidence type="ECO:0000256" key="1">
    <source>
        <dbReference type="ARBA" id="ARBA00022603"/>
    </source>
</evidence>
<feature type="compositionally biased region" description="Polar residues" evidence="4">
    <location>
        <begin position="907"/>
        <end position="931"/>
    </location>
</feature>
<evidence type="ECO:0000256" key="4">
    <source>
        <dbReference type="SAM" id="MobiDB-lite"/>
    </source>
</evidence>
<comment type="caution">
    <text evidence="5">The sequence shown here is derived from an EMBL/GenBank/DDBJ whole genome shotgun (WGS) entry which is preliminary data.</text>
</comment>
<dbReference type="PROSITE" id="PS00094">
    <property type="entry name" value="C5_MTASE_1"/>
    <property type="match status" value="1"/>
</dbReference>
<evidence type="ECO:0000313" key="6">
    <source>
        <dbReference type="Proteomes" id="UP000186817"/>
    </source>
</evidence>
<name>A0A1Q9E788_SYMMI</name>
<keyword evidence="6" id="KW-1185">Reference proteome</keyword>
<keyword evidence="1" id="KW-0489">Methyltransferase</keyword>
<evidence type="ECO:0000313" key="5">
    <source>
        <dbReference type="EMBL" id="OLQ03288.1"/>
    </source>
</evidence>
<keyword evidence="2" id="KW-0808">Transferase</keyword>
<sequence>MREVDIKRDATSDLLDSANWDKIFTEITAGEWDVLLLSPPCSTWSRARFRYAGKFGAKPLRSSTYVWGFPWLEASQRELADRGNFFIHQCIRAVKLQLSVGKFFLWEHPEDLGTTSQGDHPASIWQLPEVRALGANAATWALHQCNFGGSSSKPTRLLSNLPAALPLHMGWPKFSTSGSYDGPLPRCPHKWHEPLVGWQGDAYRTSGAEAYPPPLCQYFANLIMSLLHVLSSTEDLHVSNALPSAEDLAKLLPPGHLTTQDVTSLVPLLELEEPHLATGLPFTSLAIFVNVQTKMHKDVYNAWEGNRVVLIGFSVRHTDDLPLEQLQLLRDLGFQLPSAPVAQGEEGAVGGQSVADTLAGPVIRDPVDHSALGAMDLMHAKEPHEFVDGLGLCSPGRWRPEQRGRLCSWGELCHAEGLQSCIRNFVLSELDDVKTMSFKLAAGRIESSPFKPESMQRLREELASLTPDPQLSLTVPERQPFYLHLLAQSLRELGDPDWAILTQGEECFAQGVPLGDVSPLGRVPQVFRARVKERSPCPTAIAAAVFPYTLATFAASKTMLLAWYVVLFGVVEGVREVVELHTSGEQGRSDVCCCQSHMQENKAKARGGEDWQKVPINEGKCLIFKQLRPERPFWFHPAESKYRCCWTSGFFCTSSMSIMGSWNNGGDKVEGAAAQRACPISTPQGTLDPPDKTFAFNREWANAEKTLVKMVATNTLATGVGAANAAGAGGLHVDMAQTVDHARRDRAKNVRTTKLRRNVLHFKDTGLLAAWRACSASAAACVYMESEIAETSELCVDACRGQGPRRHVNEQEQEWEEKVAAIANTSDPLRLELQRESARLRTEVSRYQRLLSECQDMSSPRDRLRPPSPAKSPRGNGVFQPNTVRLDGSVDARGAVSGAPAVPNGSGVHTPTLSQPSLQVARQSSLGSCSLPTAPPSLQERDMSEPTGLTATLAALGSKSTERFLSLEKLGDPRVRKLPLSLRILLEAGGYRQDYEYFNAFQQRWQQSDPQQILCAAAASKYSPDLQPVKDWCAAAYPALAHVLWKPPTIRRISCCASALDTLD</sequence>
<dbReference type="OrthoDB" id="420970at2759"/>
<keyword evidence="3" id="KW-0949">S-adenosyl-L-methionine</keyword>
<dbReference type="Proteomes" id="UP000186817">
    <property type="component" value="Unassembled WGS sequence"/>
</dbReference>
<evidence type="ECO:0000256" key="2">
    <source>
        <dbReference type="ARBA" id="ARBA00022679"/>
    </source>
</evidence>
<reference evidence="5 6" key="1">
    <citation type="submission" date="2016-02" db="EMBL/GenBank/DDBJ databases">
        <title>Genome analysis of coral dinoflagellate symbionts highlights evolutionary adaptations to a symbiotic lifestyle.</title>
        <authorList>
            <person name="Aranda M."/>
            <person name="Li Y."/>
            <person name="Liew Y.J."/>
            <person name="Baumgarten S."/>
            <person name="Simakov O."/>
            <person name="Wilson M."/>
            <person name="Piel J."/>
            <person name="Ashoor H."/>
            <person name="Bougouffa S."/>
            <person name="Bajic V.B."/>
            <person name="Ryu T."/>
            <person name="Ravasi T."/>
            <person name="Bayer T."/>
            <person name="Micklem G."/>
            <person name="Kim H."/>
            <person name="Bhak J."/>
            <person name="Lajeunesse T.C."/>
            <person name="Voolstra C.R."/>
        </authorList>
    </citation>
    <scope>NUCLEOTIDE SEQUENCE [LARGE SCALE GENOMIC DNA]</scope>
    <source>
        <strain evidence="5 6">CCMP2467</strain>
    </source>
</reference>
<dbReference type="InterPro" id="IPR018117">
    <property type="entry name" value="C5_DNA_meth_AS"/>
</dbReference>
<evidence type="ECO:0000256" key="3">
    <source>
        <dbReference type="ARBA" id="ARBA00022691"/>
    </source>
</evidence>
<proteinExistence type="predicted"/>
<gene>
    <name evidence="5" type="ORF">AK812_SmicGene13770</name>
</gene>
<organism evidence="5 6">
    <name type="scientific">Symbiodinium microadriaticum</name>
    <name type="common">Dinoflagellate</name>
    <name type="synonym">Zooxanthella microadriatica</name>
    <dbReference type="NCBI Taxonomy" id="2951"/>
    <lineage>
        <taxon>Eukaryota</taxon>
        <taxon>Sar</taxon>
        <taxon>Alveolata</taxon>
        <taxon>Dinophyceae</taxon>
        <taxon>Suessiales</taxon>
        <taxon>Symbiodiniaceae</taxon>
        <taxon>Symbiodinium</taxon>
    </lineage>
</organism>
<dbReference type="GO" id="GO:0008168">
    <property type="term" value="F:methyltransferase activity"/>
    <property type="evidence" value="ECO:0007669"/>
    <property type="project" value="UniProtKB-KW"/>
</dbReference>